<evidence type="ECO:0000259" key="1">
    <source>
        <dbReference type="Pfam" id="PF13649"/>
    </source>
</evidence>
<dbReference type="OrthoDB" id="3172472at2"/>
<dbReference type="RefSeq" id="WP_137450604.1">
    <property type="nucleotide sequence ID" value="NZ_SZZH01000003.1"/>
</dbReference>
<dbReference type="Gene3D" id="3.40.50.150">
    <property type="entry name" value="Vaccinia Virus protein VP39"/>
    <property type="match status" value="1"/>
</dbReference>
<keyword evidence="2" id="KW-0808">Transferase</keyword>
<accession>A0A4U6QFG7</accession>
<keyword evidence="3" id="KW-1185">Reference proteome</keyword>
<name>A0A4U6QFG7_9ACTN</name>
<dbReference type="InterPro" id="IPR029063">
    <property type="entry name" value="SAM-dependent_MTases_sf"/>
</dbReference>
<dbReference type="AlphaFoldDB" id="A0A4U6QFG7"/>
<dbReference type="Proteomes" id="UP000306985">
    <property type="component" value="Unassembled WGS sequence"/>
</dbReference>
<evidence type="ECO:0000313" key="2">
    <source>
        <dbReference type="EMBL" id="TKV58943.1"/>
    </source>
</evidence>
<reference evidence="2 3" key="1">
    <citation type="submission" date="2019-05" db="EMBL/GenBank/DDBJ databases">
        <title>Nakamurella sp. N5BH11, whole genome shotgun sequence.</title>
        <authorList>
            <person name="Tuo L."/>
        </authorList>
    </citation>
    <scope>NUCLEOTIDE SEQUENCE [LARGE SCALE GENOMIC DNA]</scope>
    <source>
        <strain evidence="2 3">N5BH11</strain>
    </source>
</reference>
<comment type="caution">
    <text evidence="2">The sequence shown here is derived from an EMBL/GenBank/DDBJ whole genome shotgun (WGS) entry which is preliminary data.</text>
</comment>
<keyword evidence="2" id="KW-0489">Methyltransferase</keyword>
<organism evidence="2 3">
    <name type="scientific">Nakamurella flava</name>
    <dbReference type="NCBI Taxonomy" id="2576308"/>
    <lineage>
        <taxon>Bacteria</taxon>
        <taxon>Bacillati</taxon>
        <taxon>Actinomycetota</taxon>
        <taxon>Actinomycetes</taxon>
        <taxon>Nakamurellales</taxon>
        <taxon>Nakamurellaceae</taxon>
        <taxon>Nakamurella</taxon>
    </lineage>
</organism>
<feature type="domain" description="Methyltransferase" evidence="1">
    <location>
        <begin position="46"/>
        <end position="142"/>
    </location>
</feature>
<gene>
    <name evidence="2" type="ORF">FDO65_15800</name>
</gene>
<evidence type="ECO:0000313" key="3">
    <source>
        <dbReference type="Proteomes" id="UP000306985"/>
    </source>
</evidence>
<dbReference type="EMBL" id="SZZH01000003">
    <property type="protein sequence ID" value="TKV58943.1"/>
    <property type="molecule type" value="Genomic_DNA"/>
</dbReference>
<dbReference type="CDD" id="cd02440">
    <property type="entry name" value="AdoMet_MTases"/>
    <property type="match status" value="1"/>
</dbReference>
<dbReference type="GO" id="GO:0008168">
    <property type="term" value="F:methyltransferase activity"/>
    <property type="evidence" value="ECO:0007669"/>
    <property type="project" value="UniProtKB-KW"/>
</dbReference>
<dbReference type="InterPro" id="IPR041698">
    <property type="entry name" value="Methyltransf_25"/>
</dbReference>
<protein>
    <submittedName>
        <fullName evidence="2">Class I SAM-dependent methyltransferase</fullName>
    </submittedName>
</protein>
<dbReference type="GO" id="GO:0032259">
    <property type="term" value="P:methylation"/>
    <property type="evidence" value="ECO:0007669"/>
    <property type="project" value="UniProtKB-KW"/>
</dbReference>
<dbReference type="SUPFAM" id="SSF53335">
    <property type="entry name" value="S-adenosyl-L-methionine-dependent methyltransferases"/>
    <property type="match status" value="1"/>
</dbReference>
<sequence length="252" mass="27204">MTTADIWDEAIARNYDDDCAEMFDDAVVGPTVARLAALADGGPACEFAIGTGRVAVPLWQSGVPVVGIELSAPMITQLRAKVRADQIPVTEGDMATADAAGPDVVGEYSLVFLIFNTIMNPLTQDEQVGCFVNAARHLRPGGAFVVECGVPDLRRLPPGQTAVPFEVTDTHVGVDTFDPARQLLTSVHLNRQPDGSYRRFDSHHRYVWPAELDLMARVAGLRLESRSADWSGTPFTADSAAHVSVYRRPAAD</sequence>
<dbReference type="Pfam" id="PF13649">
    <property type="entry name" value="Methyltransf_25"/>
    <property type="match status" value="1"/>
</dbReference>
<proteinExistence type="predicted"/>